<proteinExistence type="predicted"/>
<comment type="cofactor">
    <cofactor evidence="1">
        <name>FAD</name>
        <dbReference type="ChEBI" id="CHEBI:57692"/>
    </cofactor>
</comment>
<evidence type="ECO:0000256" key="2">
    <source>
        <dbReference type="ARBA" id="ARBA00022630"/>
    </source>
</evidence>
<evidence type="ECO:0000256" key="4">
    <source>
        <dbReference type="ARBA" id="ARBA00023002"/>
    </source>
</evidence>
<keyword evidence="2" id="KW-0285">Flavoprotein</keyword>
<dbReference type="SUPFAM" id="SSF51905">
    <property type="entry name" value="FAD/NAD(P)-binding domain"/>
    <property type="match status" value="1"/>
</dbReference>
<dbReference type="Pfam" id="PF14759">
    <property type="entry name" value="Reductase_C"/>
    <property type="match status" value="1"/>
</dbReference>
<dbReference type="OrthoDB" id="1145at2"/>
<dbReference type="PRINTS" id="PR00368">
    <property type="entry name" value="FADPNR"/>
</dbReference>
<name>A0A5M3W192_9ACTN</name>
<keyword evidence="4" id="KW-0560">Oxidoreductase</keyword>
<evidence type="ECO:0000259" key="5">
    <source>
        <dbReference type="Pfam" id="PF07992"/>
    </source>
</evidence>
<evidence type="ECO:0000313" key="8">
    <source>
        <dbReference type="Proteomes" id="UP000334990"/>
    </source>
</evidence>
<dbReference type="PANTHER" id="PTHR43557">
    <property type="entry name" value="APOPTOSIS-INDUCING FACTOR 1"/>
    <property type="match status" value="1"/>
</dbReference>
<protein>
    <submittedName>
        <fullName evidence="7">Ferredoxin</fullName>
    </submittedName>
</protein>
<keyword evidence="8" id="KW-1185">Reference proteome</keyword>
<evidence type="ECO:0000256" key="1">
    <source>
        <dbReference type="ARBA" id="ARBA00001974"/>
    </source>
</evidence>
<organism evidence="7 8">
    <name type="scientific">Acrocarpospora corrugata</name>
    <dbReference type="NCBI Taxonomy" id="35763"/>
    <lineage>
        <taxon>Bacteria</taxon>
        <taxon>Bacillati</taxon>
        <taxon>Actinomycetota</taxon>
        <taxon>Actinomycetes</taxon>
        <taxon>Streptosporangiales</taxon>
        <taxon>Streptosporangiaceae</taxon>
        <taxon>Acrocarpospora</taxon>
    </lineage>
</organism>
<dbReference type="AlphaFoldDB" id="A0A5M3W192"/>
<dbReference type="InterPro" id="IPR028202">
    <property type="entry name" value="Reductase_C"/>
</dbReference>
<dbReference type="Gene3D" id="3.30.390.30">
    <property type="match status" value="1"/>
</dbReference>
<dbReference type="InterPro" id="IPR023753">
    <property type="entry name" value="FAD/NAD-binding_dom"/>
</dbReference>
<dbReference type="Pfam" id="PF07992">
    <property type="entry name" value="Pyr_redox_2"/>
    <property type="match status" value="1"/>
</dbReference>
<feature type="domain" description="Reductase C-terminal" evidence="6">
    <location>
        <begin position="325"/>
        <end position="402"/>
    </location>
</feature>
<accession>A0A5M3W192</accession>
<dbReference type="InterPro" id="IPR050446">
    <property type="entry name" value="FAD-oxidoreductase/Apoptosis"/>
</dbReference>
<dbReference type="GO" id="GO:0016651">
    <property type="term" value="F:oxidoreductase activity, acting on NAD(P)H"/>
    <property type="evidence" value="ECO:0007669"/>
    <property type="project" value="TreeGrafter"/>
</dbReference>
<evidence type="ECO:0000256" key="3">
    <source>
        <dbReference type="ARBA" id="ARBA00022827"/>
    </source>
</evidence>
<evidence type="ECO:0000259" key="6">
    <source>
        <dbReference type="Pfam" id="PF14759"/>
    </source>
</evidence>
<dbReference type="RefSeq" id="WP_155338046.1">
    <property type="nucleotide sequence ID" value="NZ_BAAABN010000030.1"/>
</dbReference>
<sequence length="403" mass="43344">MSEHHDSRFVIIGGGLAGAKAAETLRAEGFDGPITLLAAEQERPYERPPLSKGYLQGSAELAEVYVHEDGWYRAHDVDLRLGVAAGRIVRGERVVELATGERLPYRRLLIATGSTPRPLPVDGADLDGVHYLRTLADSQALRAAFGHGGDVVIIGAGWIGLETAAAARKAGCRVVVVEPEPTPLHRTLGRQIGEVFADLHRRNGVEFRFGASVTRLTGAGGHVRAVELSGGESLPADDVLAGIGAAPNVELARDAGLEVNSGILVDEAMRSSDPDIFAAGDVAEAMHPLLGRRIRVEHWANALNQGPAAARAMMGEQVSYDLVPYFYTDQYELGMEFSGDIEGHDQVVIRGADLEFIAFWLREGRAIAGMNVNVWDVVDDIQALIRSGRRVDPAELADPDTPF</sequence>
<feature type="domain" description="FAD/NAD(P)-binding" evidence="5">
    <location>
        <begin position="8"/>
        <end position="306"/>
    </location>
</feature>
<dbReference type="Gene3D" id="3.50.50.60">
    <property type="entry name" value="FAD/NAD(P)-binding domain"/>
    <property type="match status" value="2"/>
</dbReference>
<reference evidence="7 8" key="1">
    <citation type="submission" date="2019-10" db="EMBL/GenBank/DDBJ databases">
        <title>Whole genome shotgun sequence of Acrocarpospora corrugata NBRC 13972.</title>
        <authorList>
            <person name="Ichikawa N."/>
            <person name="Kimura A."/>
            <person name="Kitahashi Y."/>
            <person name="Komaki H."/>
            <person name="Oguchi A."/>
        </authorList>
    </citation>
    <scope>NUCLEOTIDE SEQUENCE [LARGE SCALE GENOMIC DNA]</scope>
    <source>
        <strain evidence="7 8">NBRC 13972</strain>
    </source>
</reference>
<dbReference type="InterPro" id="IPR016156">
    <property type="entry name" value="FAD/NAD-linked_Rdtase_dimer_sf"/>
</dbReference>
<gene>
    <name evidence="7" type="ORF">Acor_38470</name>
</gene>
<dbReference type="PANTHER" id="PTHR43557:SF2">
    <property type="entry name" value="RIESKE DOMAIN-CONTAINING PROTEIN-RELATED"/>
    <property type="match status" value="1"/>
</dbReference>
<dbReference type="SUPFAM" id="SSF55424">
    <property type="entry name" value="FAD/NAD-linked reductases, dimerisation (C-terminal) domain"/>
    <property type="match status" value="1"/>
</dbReference>
<dbReference type="GO" id="GO:0005737">
    <property type="term" value="C:cytoplasm"/>
    <property type="evidence" value="ECO:0007669"/>
    <property type="project" value="TreeGrafter"/>
</dbReference>
<dbReference type="EMBL" id="BLAD01000053">
    <property type="protein sequence ID" value="GES01782.1"/>
    <property type="molecule type" value="Genomic_DNA"/>
</dbReference>
<comment type="caution">
    <text evidence="7">The sequence shown here is derived from an EMBL/GenBank/DDBJ whole genome shotgun (WGS) entry which is preliminary data.</text>
</comment>
<dbReference type="InterPro" id="IPR036188">
    <property type="entry name" value="FAD/NAD-bd_sf"/>
</dbReference>
<evidence type="ECO:0000313" key="7">
    <source>
        <dbReference type="EMBL" id="GES01782.1"/>
    </source>
</evidence>
<dbReference type="PRINTS" id="PR00411">
    <property type="entry name" value="PNDRDTASEI"/>
</dbReference>
<dbReference type="Proteomes" id="UP000334990">
    <property type="component" value="Unassembled WGS sequence"/>
</dbReference>
<keyword evidence="3" id="KW-0274">FAD</keyword>